<dbReference type="InterPro" id="IPR011990">
    <property type="entry name" value="TPR-like_helical_dom_sf"/>
</dbReference>
<dbReference type="InterPro" id="IPR053137">
    <property type="entry name" value="NLR-like"/>
</dbReference>
<dbReference type="Pfam" id="PF00931">
    <property type="entry name" value="NB-ARC"/>
    <property type="match status" value="1"/>
</dbReference>
<dbReference type="Pfam" id="PF13424">
    <property type="entry name" value="TPR_12"/>
    <property type="match status" value="8"/>
</dbReference>
<dbReference type="PANTHER" id="PTHR46082">
    <property type="entry name" value="ATP/GTP-BINDING PROTEIN-RELATED"/>
    <property type="match status" value="1"/>
</dbReference>
<evidence type="ECO:0000256" key="1">
    <source>
        <dbReference type="PROSITE-ProRule" id="PRU00339"/>
    </source>
</evidence>
<dbReference type="NCBIfam" id="NF040586">
    <property type="entry name" value="FxSxx_TPR"/>
    <property type="match status" value="1"/>
</dbReference>
<gene>
    <name evidence="3" type="ORF">FMEXI_11852</name>
</gene>
<keyword evidence="4" id="KW-1185">Reference proteome</keyword>
<dbReference type="SUPFAM" id="SSF53474">
    <property type="entry name" value="alpha/beta-Hydrolases"/>
    <property type="match status" value="1"/>
</dbReference>
<proteinExistence type="predicted"/>
<sequence>MDSPLMGQLVLLLVVLVITILAFYWLFGSQILLAAEKAHLSQTERWKTFRVSGIPRDWNKDRLLSFLADLDDTVRPVVESLTADIDGRCSIATVTSQDFSKHFQNGQSWKIPLRQLPGSQSARDRYLVLDDAFLGITPLFDPQPEDHKVDIIAISGLGSHAFRSFEERDGDHMWLRDSLPYDLTRDNTTDPIARVMIYGYESSVANSNSFQNLEDLAISFYNSLLALARSPTTRPIIFIAHSLGGLIVKQTLITLSKSKIEDDQKLIKAVYGIVFFGVPHDGMDISSLIPMVEDGPNRFLVESIGHVNSQILSIQQREFYTALGREGDSEIICFYETEKSRTAQKDKNGNWTMQGPIACLVTKSSATHCRAWERGPEHTCAIARTHSDMVKFGPQDHEYQKARERLIGLARRALVAGCGKPSPSGKSPKRHWMVPFERNESFVGREDLLSLLLQRTPPSTKPDACQRTVIEGLGGVGKTQVALETVYRLRDADPSCSILWVPAVDVVTFENAYREIGRLMGVAGIDDDRADVKSLVRVAMNNGDTGRWLLVIDNADDQEVMFGHRGLARYLPCNMKGSILFTTRTREVTERLDLHPAGVFKTAKMSREEAKKMLRIRLTEDQAGDMASTDTLLDFLDDLPLAIRQASAYMHKTGITVARYLEHCCSSDATSVKLLSRDFEDRGRYETSKNPVAMTWLVSFEHILRDNPRAGEYLQFICFLSERDIPMSLLPQTTDELEADEAIGILDAYAFVTKREGGESIDMHRLVRLAMRNWLRIEGNSQETYRRVITRLDSVYPFPKHENREIWMRYIAHAQSVLHSDEMCADDGALARLLFNVAESLYRQGHYQEAVQMYQQTVEAMEIALGKEHPSTLGSMNNLGLMLKNMGRYSESEQIYRQALGLMEKLHGKKHPSTLISTNNLGLVLDSMGQYSEAKQIFQKTLPLMEDILGREHPVTLDSKCNMGVVLDHMGQYLEAEEVCRQTLKVIRTVLGKNHPSTLLIMNNLANVLSRMGKHLDAEKMHRRTLQLREEALGKEHPETLNSMDNLASVLNSMGQYSTAEEIHRKTLTLREKVLGEEHPDTLLGKGSLANVLKSMGRYLEAEPVYRQVLKLMEKVLGEKHPSTLSVMDNLGLMLGNMGKYSEADKIHRKTLLLREKALGVEHPERLDSMNNLAVVLGHMGQCVEAETMHRHTLLLREKALGQEHPSTLSSLNNLANVLSSMGKHSEAEKIHRRALQLRESVFGMEHHSTLDSMGNLALVLNAMGNHSEAEKIHRKTLALREKILGEEHPDTLLSRGGLALALGNMGQYSEAERIYLHTIASIESVLGKEHSLEIFLLDNLAQMLDSAGWYSKAEKMSRKTLELKKKVLGEEHPETLNSMNDLGVMLKKTGQYWEAKQVYRQVMKQMQRVLGEEHPSTLVSMNNLANLLDILRLDSEAEKMHRKTLELRQKVLGDEHPSTLDSMNNLAVVLDHMSQYSKAEEIHKRTLLLKDKVLGREHPETLISMNNLGEVIQHQGRYSEAEMIYRQVIALMEKVHGKEHPHTLHSMNNLMIVLGILGRHLEAGTVHRHTPTPGGKGFE</sequence>
<dbReference type="EMBL" id="JAAOAM010000335">
    <property type="protein sequence ID" value="KAF5533395.1"/>
    <property type="molecule type" value="Genomic_DNA"/>
</dbReference>
<keyword evidence="1" id="KW-0802">TPR repeat</keyword>
<dbReference type="InterPro" id="IPR002182">
    <property type="entry name" value="NB-ARC"/>
</dbReference>
<comment type="caution">
    <text evidence="3">The sequence shown here is derived from an EMBL/GenBank/DDBJ whole genome shotgun (WGS) entry which is preliminary data.</text>
</comment>
<dbReference type="Gene3D" id="3.40.50.1820">
    <property type="entry name" value="alpha/beta hydrolase"/>
    <property type="match status" value="1"/>
</dbReference>
<dbReference type="SMART" id="SM00028">
    <property type="entry name" value="TPR"/>
    <property type="match status" value="16"/>
</dbReference>
<dbReference type="Pfam" id="PF13374">
    <property type="entry name" value="TPR_10"/>
    <property type="match status" value="2"/>
</dbReference>
<reference evidence="3 4" key="1">
    <citation type="submission" date="2020-05" db="EMBL/GenBank/DDBJ databases">
        <title>Identification and distribution of gene clusters putatively required for synthesis of sphingolipid metabolism inhibitors in phylogenetically diverse species of the filamentous fungus Fusarium.</title>
        <authorList>
            <person name="Kim H.-S."/>
            <person name="Busman M."/>
            <person name="Brown D.W."/>
            <person name="Divon H."/>
            <person name="Uhlig S."/>
            <person name="Proctor R.H."/>
        </authorList>
    </citation>
    <scope>NUCLEOTIDE SEQUENCE [LARGE SCALE GENOMIC DNA]</scope>
    <source>
        <strain evidence="3 4">NRRL 53147</strain>
    </source>
</reference>
<evidence type="ECO:0000259" key="2">
    <source>
        <dbReference type="Pfam" id="PF00931"/>
    </source>
</evidence>
<dbReference type="Proteomes" id="UP000522262">
    <property type="component" value="Unassembled WGS sequence"/>
</dbReference>
<accession>A0A8H5MMQ4</accession>
<name>A0A8H5MMQ4_9HYPO</name>
<dbReference type="Gene3D" id="1.25.40.10">
    <property type="entry name" value="Tetratricopeptide repeat domain"/>
    <property type="match status" value="5"/>
</dbReference>
<dbReference type="Gene3D" id="3.40.50.300">
    <property type="entry name" value="P-loop containing nucleotide triphosphate hydrolases"/>
    <property type="match status" value="1"/>
</dbReference>
<evidence type="ECO:0000313" key="4">
    <source>
        <dbReference type="Proteomes" id="UP000522262"/>
    </source>
</evidence>
<organism evidence="3 4">
    <name type="scientific">Fusarium mexicanum</name>
    <dbReference type="NCBI Taxonomy" id="751941"/>
    <lineage>
        <taxon>Eukaryota</taxon>
        <taxon>Fungi</taxon>
        <taxon>Dikarya</taxon>
        <taxon>Ascomycota</taxon>
        <taxon>Pezizomycotina</taxon>
        <taxon>Sordariomycetes</taxon>
        <taxon>Hypocreomycetidae</taxon>
        <taxon>Hypocreales</taxon>
        <taxon>Nectriaceae</taxon>
        <taxon>Fusarium</taxon>
        <taxon>Fusarium fujikuroi species complex</taxon>
    </lineage>
</organism>
<dbReference type="PANTHER" id="PTHR46082:SF6">
    <property type="entry name" value="AAA+ ATPASE DOMAIN-CONTAINING PROTEIN-RELATED"/>
    <property type="match status" value="1"/>
</dbReference>
<feature type="domain" description="NB-ARC" evidence="2">
    <location>
        <begin position="469"/>
        <end position="615"/>
    </location>
</feature>
<dbReference type="PROSITE" id="PS50005">
    <property type="entry name" value="TPR"/>
    <property type="match status" value="1"/>
</dbReference>
<dbReference type="InterPro" id="IPR019734">
    <property type="entry name" value="TPR_rpt"/>
</dbReference>
<evidence type="ECO:0000313" key="3">
    <source>
        <dbReference type="EMBL" id="KAF5533395.1"/>
    </source>
</evidence>
<dbReference type="InterPro" id="IPR029058">
    <property type="entry name" value="AB_hydrolase_fold"/>
</dbReference>
<feature type="repeat" description="TPR" evidence="1">
    <location>
        <begin position="831"/>
        <end position="864"/>
    </location>
</feature>
<dbReference type="SUPFAM" id="SSF52540">
    <property type="entry name" value="P-loop containing nucleoside triphosphate hydrolases"/>
    <property type="match status" value="1"/>
</dbReference>
<dbReference type="InterPro" id="IPR027417">
    <property type="entry name" value="P-loop_NTPase"/>
</dbReference>
<dbReference type="GO" id="GO:0043531">
    <property type="term" value="F:ADP binding"/>
    <property type="evidence" value="ECO:0007669"/>
    <property type="project" value="InterPro"/>
</dbReference>
<protein>
    <submittedName>
        <fullName evidence="3">Kinesin light chain 3</fullName>
    </submittedName>
</protein>
<dbReference type="SUPFAM" id="SSF48452">
    <property type="entry name" value="TPR-like"/>
    <property type="match status" value="4"/>
</dbReference>